<feature type="compositionally biased region" description="Basic residues" evidence="1">
    <location>
        <begin position="154"/>
        <end position="168"/>
    </location>
</feature>
<dbReference type="OrthoDB" id="8045224at2759"/>
<dbReference type="Proteomes" id="UP000504633">
    <property type="component" value="Unplaced"/>
</dbReference>
<protein>
    <submittedName>
        <fullName evidence="4">Uncharacterized protein LOC111600667 isoform X1</fullName>
    </submittedName>
</protein>
<keyword evidence="2" id="KW-0732">Signal</keyword>
<name>A0A6J1LZ28_DROHY</name>
<organism evidence="3 4">
    <name type="scientific">Drosophila hydei</name>
    <name type="common">Fruit fly</name>
    <dbReference type="NCBI Taxonomy" id="7224"/>
    <lineage>
        <taxon>Eukaryota</taxon>
        <taxon>Metazoa</taxon>
        <taxon>Ecdysozoa</taxon>
        <taxon>Arthropoda</taxon>
        <taxon>Hexapoda</taxon>
        <taxon>Insecta</taxon>
        <taxon>Pterygota</taxon>
        <taxon>Neoptera</taxon>
        <taxon>Endopterygota</taxon>
        <taxon>Diptera</taxon>
        <taxon>Brachycera</taxon>
        <taxon>Muscomorpha</taxon>
        <taxon>Ephydroidea</taxon>
        <taxon>Drosophilidae</taxon>
        <taxon>Drosophila</taxon>
    </lineage>
</organism>
<evidence type="ECO:0000313" key="3">
    <source>
        <dbReference type="Proteomes" id="UP000504633"/>
    </source>
</evidence>
<accession>A0A6J1LZ28</accession>
<feature type="chain" id="PRO_5026657506" evidence="2">
    <location>
        <begin position="24"/>
        <end position="366"/>
    </location>
</feature>
<reference evidence="4" key="1">
    <citation type="submission" date="2025-08" db="UniProtKB">
        <authorList>
            <consortium name="RefSeq"/>
        </authorList>
    </citation>
    <scope>IDENTIFICATION</scope>
    <source>
        <strain evidence="4">15085-1641.00</strain>
        <tissue evidence="4">Whole body</tissue>
    </source>
</reference>
<feature type="signal peptide" evidence="2">
    <location>
        <begin position="1"/>
        <end position="23"/>
    </location>
</feature>
<evidence type="ECO:0000256" key="2">
    <source>
        <dbReference type="SAM" id="SignalP"/>
    </source>
</evidence>
<proteinExistence type="predicted"/>
<dbReference type="GeneID" id="111600667"/>
<gene>
    <name evidence="4" type="primary">LOC111600667</name>
</gene>
<dbReference type="AlphaFoldDB" id="A0A6J1LZ28"/>
<sequence>MHFQQWAAFLLLAWIGVPGQIQAARTISLKQVQYLQPQMQTPKKSGSTQIAYPKYSFVPSRFPSDRHNPYLLSGQPKAAPTTTTERPFVRVWNNFLRSVQPNFGLRNLTNPLVNLFNNGVTNLIETVPVPAQIYNDEQQEDEVQQSSAAVTQNAKKRKRKRRKQQKHRPIYDSQELNDPYDYYGTTLHQPMYYYGPNDYYGVRRVQSYADYPRQLNYYDHYFQDNSVTGDVSQYTAEESLGKRNTKNYAVLRPLTLTIQLPSGETTHDEPLNDSVANENTDETYVVVGTNTEGNVDSAPNAASSDDRVPLSESVRNAFGTYMHDDIDNRERQRQPAHQRELAALAKSKPRQQQRYLFAARLVNNHK</sequence>
<dbReference type="RefSeq" id="XP_023172683.2">
    <property type="nucleotide sequence ID" value="XM_023316915.2"/>
</dbReference>
<feature type="region of interest" description="Disordered" evidence="1">
    <location>
        <begin position="138"/>
        <end position="176"/>
    </location>
</feature>
<keyword evidence="3" id="KW-1185">Reference proteome</keyword>
<evidence type="ECO:0000256" key="1">
    <source>
        <dbReference type="SAM" id="MobiDB-lite"/>
    </source>
</evidence>
<evidence type="ECO:0000313" key="4">
    <source>
        <dbReference type="RefSeq" id="XP_023172683.2"/>
    </source>
</evidence>
<dbReference type="KEGG" id="dhe:111600667"/>